<comment type="function">
    <text evidence="5">This protein is involved in the repair of mismatches in DNA. It is required for dam-dependent methyl-directed DNA mismatch repair. May act as a 'molecular matchmaker', a protein that promotes the formation of a stable complex between two or more DNA-binding proteins in an ATP-dependent manner without itself being part of a final effector complex.</text>
</comment>
<dbReference type="Gene3D" id="3.30.565.10">
    <property type="entry name" value="Histidine kinase-like ATPase, C-terminal domain"/>
    <property type="match status" value="1"/>
</dbReference>
<feature type="domain" description="MutL C-terminal dimerisation" evidence="6">
    <location>
        <begin position="407"/>
        <end position="549"/>
    </location>
</feature>
<dbReference type="Gene3D" id="3.30.1540.20">
    <property type="entry name" value="MutL, C-terminal domain, dimerisation subdomain"/>
    <property type="match status" value="1"/>
</dbReference>
<keyword evidence="3 5" id="KW-0227">DNA damage</keyword>
<protein>
    <recommendedName>
        <fullName evidence="2 5">DNA mismatch repair protein MutL</fullName>
    </recommendedName>
</protein>
<dbReference type="NCBIfam" id="TIGR00585">
    <property type="entry name" value="mutl"/>
    <property type="match status" value="1"/>
</dbReference>
<dbReference type="EMBL" id="CP049055">
    <property type="protein sequence ID" value="QII10853.1"/>
    <property type="molecule type" value="Genomic_DNA"/>
</dbReference>
<name>A0A2C9CCZ0_KUEST</name>
<dbReference type="InterPro" id="IPR002099">
    <property type="entry name" value="MutL/Mlh/PMS"/>
</dbReference>
<dbReference type="PANTHER" id="PTHR10073:SF12">
    <property type="entry name" value="DNA MISMATCH REPAIR PROTEIN MLH1"/>
    <property type="match status" value="1"/>
</dbReference>
<evidence type="ECO:0000259" key="6">
    <source>
        <dbReference type="SMART" id="SM00853"/>
    </source>
</evidence>
<reference evidence="10" key="2">
    <citation type="submission" date="2017-10" db="EMBL/GenBank/DDBJ databases">
        <authorList>
            <person name="Frank J."/>
        </authorList>
    </citation>
    <scope>NUCLEOTIDE SEQUENCE [LARGE SCALE GENOMIC DNA]</scope>
</reference>
<dbReference type="Pfam" id="PF08676">
    <property type="entry name" value="MutL_C"/>
    <property type="match status" value="1"/>
</dbReference>
<dbReference type="InterPro" id="IPR036890">
    <property type="entry name" value="HATPase_C_sf"/>
</dbReference>
<dbReference type="SUPFAM" id="SSF54211">
    <property type="entry name" value="Ribosomal protein S5 domain 2-like"/>
    <property type="match status" value="1"/>
</dbReference>
<dbReference type="Gene3D" id="3.30.1370.100">
    <property type="entry name" value="MutL, C-terminal domain, regulatory subdomain"/>
    <property type="match status" value="1"/>
</dbReference>
<dbReference type="InterPro" id="IPR038973">
    <property type="entry name" value="MutL/Mlh/Pms-like"/>
</dbReference>
<dbReference type="HAMAP" id="MF_00149">
    <property type="entry name" value="DNA_mis_repair"/>
    <property type="match status" value="1"/>
</dbReference>
<feature type="domain" description="DNA mismatch repair protein S5" evidence="7">
    <location>
        <begin position="209"/>
        <end position="327"/>
    </location>
</feature>
<dbReference type="InterPro" id="IPR014721">
    <property type="entry name" value="Ribsml_uS5_D2-typ_fold_subgr"/>
</dbReference>
<dbReference type="GO" id="GO:0032300">
    <property type="term" value="C:mismatch repair complex"/>
    <property type="evidence" value="ECO:0007669"/>
    <property type="project" value="InterPro"/>
</dbReference>
<dbReference type="GO" id="GO:0006298">
    <property type="term" value="P:mismatch repair"/>
    <property type="evidence" value="ECO:0007669"/>
    <property type="project" value="UniProtKB-UniRule"/>
</dbReference>
<dbReference type="SMART" id="SM00853">
    <property type="entry name" value="MutL_C"/>
    <property type="match status" value="1"/>
</dbReference>
<dbReference type="CDD" id="cd16926">
    <property type="entry name" value="HATPase_MutL-MLH-PMS-like"/>
    <property type="match status" value="1"/>
</dbReference>
<dbReference type="KEGG" id="kst:KSMBR1_1057"/>
<accession>A0A2C9CCZ0</accession>
<reference evidence="9" key="1">
    <citation type="submission" date="2017-10" db="EMBL/GenBank/DDBJ databases">
        <authorList>
            <person name="Banno H."/>
            <person name="Chua N.-H."/>
        </authorList>
    </citation>
    <scope>NUCLEOTIDE SEQUENCE [LARGE SCALE GENOMIC DNA]</scope>
    <source>
        <strain evidence="9">Kuenenia_mbr1_ru-nijmegen</strain>
    </source>
</reference>
<proteinExistence type="inferred from homology"/>
<dbReference type="Proteomes" id="UP000501926">
    <property type="component" value="Chromosome"/>
</dbReference>
<dbReference type="GO" id="GO:0005524">
    <property type="term" value="F:ATP binding"/>
    <property type="evidence" value="ECO:0007669"/>
    <property type="project" value="InterPro"/>
</dbReference>
<dbReference type="SUPFAM" id="SSF118116">
    <property type="entry name" value="DNA mismatch repair protein MutL"/>
    <property type="match status" value="1"/>
</dbReference>
<evidence type="ECO:0000313" key="9">
    <source>
        <dbReference type="EMBL" id="SOH03560.1"/>
    </source>
</evidence>
<evidence type="ECO:0000313" key="8">
    <source>
        <dbReference type="EMBL" id="QII10853.1"/>
    </source>
</evidence>
<dbReference type="SUPFAM" id="SSF55874">
    <property type="entry name" value="ATPase domain of HSP90 chaperone/DNA topoisomerase II/histidine kinase"/>
    <property type="match status" value="1"/>
</dbReference>
<dbReference type="Pfam" id="PF13589">
    <property type="entry name" value="HATPase_c_3"/>
    <property type="match status" value="1"/>
</dbReference>
<gene>
    <name evidence="5 9" type="primary">mutL</name>
    <name evidence="8" type="ORF">KsCSTR_14740</name>
    <name evidence="9" type="ORF">KSMBR1_1057</name>
</gene>
<dbReference type="Pfam" id="PF01119">
    <property type="entry name" value="DNA_mis_repair"/>
    <property type="match status" value="1"/>
</dbReference>
<sequence length="593" mass="66973">MGKVKILPPSVINKIAAGELIDRSAAVVKELIENAIDAEAKRIDVYLEDGGRKLIRISDDGVGIDAEDLALVFRSHTTSKLSSAEDLFAINTLGFRGEALPSIGAVSNSKITSRIRGAISGAEIKTEGGRIGDVRECGAPEGTQIEVQDLFFNTPVRKKFMKTAPTEMSYISDVLTRFALCYPNIHFTLRHNNRTVFNLPPVQEVIERIETFFGSELKKHLLSAFLREELFSLKGYIAPPFLNKANGRLQFIFLNGRYIKDTAIYRAISDAYHGKLMNKRYPIVFLFLTVAPSEVDVNVHPTKTEVRFRNKSVVFNYVLSTLKDALNKSQPKSIDIVTPEKTFQRDLGNTDTVDHRNTSLWEQFPFEKTVEKTPASGPSTDVKHTTAMPIREEISVGKAIFSGKKRYFQIHNAFIVEETNEGLNIIDQHALHEIILYHAILKGMQSSQSPRQRLLIPELVELNPKDFFFVLSIKEQLEGIGIEIEEFGSNTIMIRSFPQILKHLNGKEFIENLTHDFGEEDSRKGNEGVMNKLVNIMACKAAVKAGQRLEYREIEELMEKKKNINAYTNNCPHGRPTTLSLSLDELYKHFKRK</sequence>
<dbReference type="Proteomes" id="UP000221734">
    <property type="component" value="Chromosome Kuenenia_stuttgartiensis_MBR1"/>
</dbReference>
<dbReference type="GO" id="GO:0140664">
    <property type="term" value="F:ATP-dependent DNA damage sensor activity"/>
    <property type="evidence" value="ECO:0007669"/>
    <property type="project" value="InterPro"/>
</dbReference>
<comment type="similarity">
    <text evidence="1 5">Belongs to the DNA mismatch repair MutL/HexB family.</text>
</comment>
<dbReference type="InterPro" id="IPR014762">
    <property type="entry name" value="DNA_mismatch_repair_CS"/>
</dbReference>
<keyword evidence="4 5" id="KW-0234">DNA repair</keyword>
<dbReference type="Gene3D" id="3.30.230.10">
    <property type="match status" value="1"/>
</dbReference>
<dbReference type="AlphaFoldDB" id="A0A2C9CCZ0"/>
<dbReference type="InterPro" id="IPR014790">
    <property type="entry name" value="MutL_C"/>
</dbReference>
<evidence type="ECO:0000313" key="10">
    <source>
        <dbReference type="Proteomes" id="UP000221734"/>
    </source>
</evidence>
<dbReference type="InterPro" id="IPR042121">
    <property type="entry name" value="MutL_C_regsub"/>
</dbReference>
<dbReference type="FunFam" id="3.30.565.10:FF:000003">
    <property type="entry name" value="DNA mismatch repair endonuclease MutL"/>
    <property type="match status" value="1"/>
</dbReference>
<dbReference type="EMBL" id="LT934425">
    <property type="protein sequence ID" value="SOH03560.1"/>
    <property type="molecule type" value="Genomic_DNA"/>
</dbReference>
<dbReference type="SMART" id="SM01340">
    <property type="entry name" value="DNA_mis_repair"/>
    <property type="match status" value="1"/>
</dbReference>
<dbReference type="InterPro" id="IPR013507">
    <property type="entry name" value="DNA_mismatch_S5_2-like"/>
</dbReference>
<dbReference type="InterPro" id="IPR020667">
    <property type="entry name" value="DNA_mismatch_repair_MutL"/>
</dbReference>
<dbReference type="GO" id="GO:0030983">
    <property type="term" value="F:mismatched DNA binding"/>
    <property type="evidence" value="ECO:0007669"/>
    <property type="project" value="InterPro"/>
</dbReference>
<evidence type="ECO:0000256" key="2">
    <source>
        <dbReference type="ARBA" id="ARBA00021975"/>
    </source>
</evidence>
<dbReference type="PANTHER" id="PTHR10073">
    <property type="entry name" value="DNA MISMATCH REPAIR PROTEIN MLH, PMS, MUTL"/>
    <property type="match status" value="1"/>
</dbReference>
<evidence type="ECO:0000256" key="5">
    <source>
        <dbReference type="HAMAP-Rule" id="MF_00149"/>
    </source>
</evidence>
<dbReference type="InterPro" id="IPR042120">
    <property type="entry name" value="MutL_C_dimsub"/>
</dbReference>
<dbReference type="InterPro" id="IPR020568">
    <property type="entry name" value="Ribosomal_Su5_D2-typ_SF"/>
</dbReference>
<dbReference type="PROSITE" id="PS00058">
    <property type="entry name" value="DNA_MISMATCH_REPAIR_1"/>
    <property type="match status" value="1"/>
</dbReference>
<evidence type="ECO:0000256" key="3">
    <source>
        <dbReference type="ARBA" id="ARBA00022763"/>
    </source>
</evidence>
<organism evidence="9 10">
    <name type="scientific">Kuenenia stuttgartiensis</name>
    <dbReference type="NCBI Taxonomy" id="174633"/>
    <lineage>
        <taxon>Bacteria</taxon>
        <taxon>Pseudomonadati</taxon>
        <taxon>Planctomycetota</taxon>
        <taxon>Candidatus Brocadiia</taxon>
        <taxon>Candidatus Brocadiales</taxon>
        <taxon>Candidatus Brocadiaceae</taxon>
        <taxon>Candidatus Kuenenia</taxon>
    </lineage>
</organism>
<evidence type="ECO:0000256" key="4">
    <source>
        <dbReference type="ARBA" id="ARBA00023204"/>
    </source>
</evidence>
<evidence type="ECO:0000256" key="1">
    <source>
        <dbReference type="ARBA" id="ARBA00006082"/>
    </source>
</evidence>
<dbReference type="InterPro" id="IPR037198">
    <property type="entry name" value="MutL_C_sf"/>
</dbReference>
<dbReference type="CDD" id="cd00782">
    <property type="entry name" value="MutL_Trans"/>
    <property type="match status" value="1"/>
</dbReference>
<evidence type="ECO:0000259" key="7">
    <source>
        <dbReference type="SMART" id="SM01340"/>
    </source>
</evidence>
<dbReference type="GO" id="GO:0016887">
    <property type="term" value="F:ATP hydrolysis activity"/>
    <property type="evidence" value="ECO:0007669"/>
    <property type="project" value="InterPro"/>
</dbReference>
<keyword evidence="10" id="KW-1185">Reference proteome</keyword>
<evidence type="ECO:0000313" key="11">
    <source>
        <dbReference type="Proteomes" id="UP000501926"/>
    </source>
</evidence>
<dbReference type="OrthoDB" id="9763467at2"/>
<dbReference type="RefSeq" id="WP_099324374.1">
    <property type="nucleotide sequence ID" value="NZ_CP049055.1"/>
</dbReference>
<reference evidence="8 11" key="3">
    <citation type="submission" date="2020-02" db="EMBL/GenBank/DDBJ databases">
        <title>Newly sequenced genome of strain CSTR1 showed variability in Candidatus Kuenenia stuttgartiensis genomes.</title>
        <authorList>
            <person name="Ding C."/>
            <person name="Adrian L."/>
        </authorList>
    </citation>
    <scope>NUCLEOTIDE SEQUENCE [LARGE SCALE GENOMIC DNA]</scope>
    <source>
        <strain evidence="8 11">CSTR1</strain>
    </source>
</reference>